<dbReference type="PRINTS" id="PR00081">
    <property type="entry name" value="GDHRDH"/>
</dbReference>
<dbReference type="InterPro" id="IPR036291">
    <property type="entry name" value="NAD(P)-bd_dom_sf"/>
</dbReference>
<evidence type="ECO:0000256" key="2">
    <source>
        <dbReference type="ARBA" id="ARBA00023002"/>
    </source>
</evidence>
<evidence type="ECO:0000256" key="1">
    <source>
        <dbReference type="ARBA" id="ARBA00006484"/>
    </source>
</evidence>
<reference evidence="3 4" key="1">
    <citation type="submission" date="2020-10" db="EMBL/GenBank/DDBJ databases">
        <title>Sequencing the genomes of 1000 actinobacteria strains.</title>
        <authorList>
            <person name="Klenk H.-P."/>
        </authorList>
    </citation>
    <scope>NUCLEOTIDE SEQUENCE [LARGE SCALE GENOMIC DNA]</scope>
    <source>
        <strain evidence="3 4">DSM 43173</strain>
    </source>
</reference>
<dbReference type="SUPFAM" id="SSF51735">
    <property type="entry name" value="NAD(P)-binding Rossmann-fold domains"/>
    <property type="match status" value="1"/>
</dbReference>
<evidence type="ECO:0000313" key="3">
    <source>
        <dbReference type="EMBL" id="MBE1583456.1"/>
    </source>
</evidence>
<dbReference type="InterPro" id="IPR002347">
    <property type="entry name" value="SDR_fam"/>
</dbReference>
<keyword evidence="2" id="KW-0560">Oxidoreductase</keyword>
<accession>A0ABR9LS16</accession>
<dbReference type="CDD" id="cd05233">
    <property type="entry name" value="SDR_c"/>
    <property type="match status" value="1"/>
</dbReference>
<dbReference type="Pfam" id="PF13561">
    <property type="entry name" value="adh_short_C2"/>
    <property type="match status" value="1"/>
</dbReference>
<organism evidence="3 4">
    <name type="scientific">Nonomuraea angiospora</name>
    <dbReference type="NCBI Taxonomy" id="46172"/>
    <lineage>
        <taxon>Bacteria</taxon>
        <taxon>Bacillati</taxon>
        <taxon>Actinomycetota</taxon>
        <taxon>Actinomycetes</taxon>
        <taxon>Streptosporangiales</taxon>
        <taxon>Streptosporangiaceae</taxon>
        <taxon>Nonomuraea</taxon>
    </lineage>
</organism>
<evidence type="ECO:0000313" key="4">
    <source>
        <dbReference type="Proteomes" id="UP000633509"/>
    </source>
</evidence>
<dbReference type="Proteomes" id="UP000633509">
    <property type="component" value="Unassembled WGS sequence"/>
</dbReference>
<protein>
    <submittedName>
        <fullName evidence="3">NAD(P)-dependent dehydrogenase (Short-subunit alcohol dehydrogenase family)</fullName>
    </submittedName>
</protein>
<sequence>MIRFDGKAALVTAAASGIGAATARLLAERGASVVVMDVADDAGAALAAGIGGHYLHGDVSSMAAWTAARDLVADRYGRLDVLHVNGLGRVVPPLPVHELPEDDWDRQIAVSLKAAYLAAHVFCPLLAETRGSIVITSSVHARTGIPGCGPYAAAKGGLQSLAGQLAVEYAPDVRVNVVVPGPIMTAAWDGIGEQGRAATIAETPAGRFGRPDEVAAAVAFLASAEASFITGACLKVDGGWSISTTSS</sequence>
<gene>
    <name evidence="3" type="ORF">H4W80_001714</name>
</gene>
<proteinExistence type="inferred from homology"/>
<dbReference type="RefSeq" id="WP_192784547.1">
    <property type="nucleotide sequence ID" value="NZ_JADBEK010000001.1"/>
</dbReference>
<dbReference type="Gene3D" id="3.40.50.720">
    <property type="entry name" value="NAD(P)-binding Rossmann-like Domain"/>
    <property type="match status" value="1"/>
</dbReference>
<name>A0ABR9LS16_9ACTN</name>
<dbReference type="PANTHER" id="PTHR24321:SF14">
    <property type="entry name" value="SHORT-CHAIN TYPE DEHYDROGENASE_REDUCTASE BLR2146-RELATED"/>
    <property type="match status" value="1"/>
</dbReference>
<comment type="caution">
    <text evidence="3">The sequence shown here is derived from an EMBL/GenBank/DDBJ whole genome shotgun (WGS) entry which is preliminary data.</text>
</comment>
<keyword evidence="4" id="KW-1185">Reference proteome</keyword>
<dbReference type="PANTHER" id="PTHR24321">
    <property type="entry name" value="DEHYDROGENASES, SHORT CHAIN"/>
    <property type="match status" value="1"/>
</dbReference>
<dbReference type="InterPro" id="IPR020904">
    <property type="entry name" value="Sc_DH/Rdtase_CS"/>
</dbReference>
<comment type="similarity">
    <text evidence="1">Belongs to the short-chain dehydrogenases/reductases (SDR) family.</text>
</comment>
<dbReference type="EMBL" id="JADBEK010000001">
    <property type="protein sequence ID" value="MBE1583456.1"/>
    <property type="molecule type" value="Genomic_DNA"/>
</dbReference>
<dbReference type="PROSITE" id="PS00061">
    <property type="entry name" value="ADH_SHORT"/>
    <property type="match status" value="1"/>
</dbReference>